<evidence type="ECO:0000313" key="9">
    <source>
        <dbReference type="Proteomes" id="UP000250266"/>
    </source>
</evidence>
<dbReference type="AlphaFoldDB" id="A0A8E2DXQ2"/>
<feature type="transmembrane region" description="Helical" evidence="6">
    <location>
        <begin position="32"/>
        <end position="53"/>
    </location>
</feature>
<dbReference type="SUPFAM" id="SSF103473">
    <property type="entry name" value="MFS general substrate transporter"/>
    <property type="match status" value="2"/>
</dbReference>
<dbReference type="Pfam" id="PF07690">
    <property type="entry name" value="MFS_1"/>
    <property type="match status" value="1"/>
</dbReference>
<organism evidence="8 9">
    <name type="scientific">Lepidopterella palustris CBS 459.81</name>
    <dbReference type="NCBI Taxonomy" id="1314670"/>
    <lineage>
        <taxon>Eukaryota</taxon>
        <taxon>Fungi</taxon>
        <taxon>Dikarya</taxon>
        <taxon>Ascomycota</taxon>
        <taxon>Pezizomycotina</taxon>
        <taxon>Dothideomycetes</taxon>
        <taxon>Pleosporomycetidae</taxon>
        <taxon>Mytilinidiales</taxon>
        <taxon>Argynnaceae</taxon>
        <taxon>Lepidopterella</taxon>
    </lineage>
</organism>
<dbReference type="EMBL" id="KV745759">
    <property type="protein sequence ID" value="OCK73483.1"/>
    <property type="molecule type" value="Genomic_DNA"/>
</dbReference>
<evidence type="ECO:0000259" key="7">
    <source>
        <dbReference type="PROSITE" id="PS50850"/>
    </source>
</evidence>
<feature type="transmembrane region" description="Helical" evidence="6">
    <location>
        <begin position="296"/>
        <end position="314"/>
    </location>
</feature>
<dbReference type="InterPro" id="IPR020846">
    <property type="entry name" value="MFS_dom"/>
</dbReference>
<feature type="transmembrane region" description="Helical" evidence="6">
    <location>
        <begin position="142"/>
        <end position="159"/>
    </location>
</feature>
<keyword evidence="4 6" id="KW-1133">Transmembrane helix</keyword>
<feature type="transmembrane region" description="Helical" evidence="6">
    <location>
        <begin position="118"/>
        <end position="136"/>
    </location>
</feature>
<comment type="subcellular location">
    <subcellularLocation>
        <location evidence="1">Membrane</location>
        <topology evidence="1">Multi-pass membrane protein</topology>
    </subcellularLocation>
</comment>
<keyword evidence="9" id="KW-1185">Reference proteome</keyword>
<feature type="transmembrane region" description="Helical" evidence="6">
    <location>
        <begin position="171"/>
        <end position="194"/>
    </location>
</feature>
<gene>
    <name evidence="8" type="ORF">K432DRAFT_420710</name>
</gene>
<name>A0A8E2DXQ2_9PEZI</name>
<evidence type="ECO:0000256" key="2">
    <source>
        <dbReference type="ARBA" id="ARBA00022448"/>
    </source>
</evidence>
<evidence type="ECO:0000256" key="6">
    <source>
        <dbReference type="SAM" id="Phobius"/>
    </source>
</evidence>
<dbReference type="InterPro" id="IPR011701">
    <property type="entry name" value="MFS"/>
</dbReference>
<sequence>MAAVLIIQFLTIEATAIPRITDEFRGLDKVSWYGSAYFMTLSGTLPCWGKALVYFRLKWVFLLALFIFEIGSLICAVAPSAEALMIGRAIADVGCAGVGTGAFLIVALAAEPRRRVKLLGLVVSTYGIGAVCGPFIGGGSTANMGLAALFTILSFNAHVEPLTASLKEKILQLDLVGTVVLMGGIIAFTIALQYGGQTMPWNSSTVIGLLVGCVLIFTAFLLWEARQKERAMIVLRLCVHRAVWVGNTIQFLFGASYFNWNVSPSDSGVRNLPLVLGFGIASITGGLALSKFGHAVLTMAVGSCLVTVACGLFYKLDESTTTDYVPDPWQISQISIAQCAFNNTMIENIISTFPGIDASLLLGTGATEIRTLFTAQEISGIVCAYIASLRFC</sequence>
<dbReference type="PANTHER" id="PTHR23501">
    <property type="entry name" value="MAJOR FACILITATOR SUPERFAMILY"/>
    <property type="match status" value="1"/>
</dbReference>
<feature type="transmembrane region" description="Helical" evidence="6">
    <location>
        <begin position="243"/>
        <end position="260"/>
    </location>
</feature>
<feature type="transmembrane region" description="Helical" evidence="6">
    <location>
        <begin position="206"/>
        <end position="223"/>
    </location>
</feature>
<reference evidence="8 9" key="1">
    <citation type="journal article" date="2016" name="Nat. Commun.">
        <title>Ectomycorrhizal ecology is imprinted in the genome of the dominant symbiotic fungus Cenococcum geophilum.</title>
        <authorList>
            <consortium name="DOE Joint Genome Institute"/>
            <person name="Peter M."/>
            <person name="Kohler A."/>
            <person name="Ohm R.A."/>
            <person name="Kuo A."/>
            <person name="Krutzmann J."/>
            <person name="Morin E."/>
            <person name="Arend M."/>
            <person name="Barry K.W."/>
            <person name="Binder M."/>
            <person name="Choi C."/>
            <person name="Clum A."/>
            <person name="Copeland A."/>
            <person name="Grisel N."/>
            <person name="Haridas S."/>
            <person name="Kipfer T."/>
            <person name="LaButti K."/>
            <person name="Lindquist E."/>
            <person name="Lipzen A."/>
            <person name="Maire R."/>
            <person name="Meier B."/>
            <person name="Mihaltcheva S."/>
            <person name="Molinier V."/>
            <person name="Murat C."/>
            <person name="Poggeler S."/>
            <person name="Quandt C.A."/>
            <person name="Sperisen C."/>
            <person name="Tritt A."/>
            <person name="Tisserant E."/>
            <person name="Crous P.W."/>
            <person name="Henrissat B."/>
            <person name="Nehls U."/>
            <person name="Egli S."/>
            <person name="Spatafora J.W."/>
            <person name="Grigoriev I.V."/>
            <person name="Martin F.M."/>
        </authorList>
    </citation>
    <scope>NUCLEOTIDE SEQUENCE [LARGE SCALE GENOMIC DNA]</scope>
    <source>
        <strain evidence="8 9">CBS 459.81</strain>
    </source>
</reference>
<keyword evidence="2" id="KW-0813">Transport</keyword>
<evidence type="ECO:0000256" key="4">
    <source>
        <dbReference type="ARBA" id="ARBA00022989"/>
    </source>
</evidence>
<evidence type="ECO:0000256" key="3">
    <source>
        <dbReference type="ARBA" id="ARBA00022692"/>
    </source>
</evidence>
<accession>A0A8E2DXQ2</accession>
<dbReference type="GO" id="GO:0022857">
    <property type="term" value="F:transmembrane transporter activity"/>
    <property type="evidence" value="ECO:0007669"/>
    <property type="project" value="InterPro"/>
</dbReference>
<proteinExistence type="predicted"/>
<feature type="transmembrane region" description="Helical" evidence="6">
    <location>
        <begin position="85"/>
        <end position="106"/>
    </location>
</feature>
<feature type="transmembrane region" description="Helical" evidence="6">
    <location>
        <begin position="60"/>
        <end position="79"/>
    </location>
</feature>
<evidence type="ECO:0000256" key="5">
    <source>
        <dbReference type="ARBA" id="ARBA00023136"/>
    </source>
</evidence>
<dbReference type="PANTHER" id="PTHR23501:SF177">
    <property type="entry name" value="MAJOR FACILITATOR SUPERFAMILY (MFS) PROFILE DOMAIN-CONTAINING PROTEIN-RELATED"/>
    <property type="match status" value="1"/>
</dbReference>
<dbReference type="GO" id="GO:0005886">
    <property type="term" value="C:plasma membrane"/>
    <property type="evidence" value="ECO:0007669"/>
    <property type="project" value="TreeGrafter"/>
</dbReference>
<feature type="domain" description="Major facilitator superfamily (MFS) profile" evidence="7">
    <location>
        <begin position="1"/>
        <end position="392"/>
    </location>
</feature>
<dbReference type="Proteomes" id="UP000250266">
    <property type="component" value="Unassembled WGS sequence"/>
</dbReference>
<dbReference type="InterPro" id="IPR036259">
    <property type="entry name" value="MFS_trans_sf"/>
</dbReference>
<keyword evidence="3 6" id="KW-0812">Transmembrane</keyword>
<dbReference type="PROSITE" id="PS50850">
    <property type="entry name" value="MFS"/>
    <property type="match status" value="1"/>
</dbReference>
<protein>
    <submittedName>
        <fullName evidence="8">MFS general substrate transporter</fullName>
    </submittedName>
</protein>
<evidence type="ECO:0000256" key="1">
    <source>
        <dbReference type="ARBA" id="ARBA00004141"/>
    </source>
</evidence>
<evidence type="ECO:0000313" key="8">
    <source>
        <dbReference type="EMBL" id="OCK73483.1"/>
    </source>
</evidence>
<dbReference type="Gene3D" id="1.20.1720.10">
    <property type="entry name" value="Multidrug resistance protein D"/>
    <property type="match status" value="1"/>
</dbReference>
<keyword evidence="5 6" id="KW-0472">Membrane</keyword>
<dbReference type="OrthoDB" id="10021397at2759"/>